<dbReference type="Proteomes" id="UP000014071">
    <property type="component" value="Unassembled WGS sequence"/>
</dbReference>
<evidence type="ECO:0000313" key="5">
    <source>
        <dbReference type="EMBL" id="GAC99738.1"/>
    </source>
</evidence>
<evidence type="ECO:0000256" key="3">
    <source>
        <dbReference type="PROSITE-ProRule" id="PRU00221"/>
    </source>
</evidence>
<dbReference type="EMBL" id="DF238832">
    <property type="protein sequence ID" value="GAC99738.1"/>
    <property type="molecule type" value="Genomic_DNA"/>
</dbReference>
<keyword evidence="2" id="KW-0677">Repeat</keyword>
<dbReference type="GeneID" id="24112604"/>
<dbReference type="PANTHER" id="PTHR15574">
    <property type="entry name" value="WD REPEAT DOMAIN-CONTAINING FAMILY"/>
    <property type="match status" value="1"/>
</dbReference>
<feature type="region of interest" description="Disordered" evidence="4">
    <location>
        <begin position="621"/>
        <end position="856"/>
    </location>
</feature>
<dbReference type="InterPro" id="IPR045151">
    <property type="entry name" value="DCAF8"/>
</dbReference>
<evidence type="ECO:0000313" key="6">
    <source>
        <dbReference type="Proteomes" id="UP000014071"/>
    </source>
</evidence>
<dbReference type="SUPFAM" id="SSF50978">
    <property type="entry name" value="WD40 repeat-like"/>
    <property type="match status" value="1"/>
</dbReference>
<keyword evidence="1 3" id="KW-0853">WD repeat</keyword>
<evidence type="ECO:0000256" key="2">
    <source>
        <dbReference type="ARBA" id="ARBA00022737"/>
    </source>
</evidence>
<dbReference type="PROSITE" id="PS50082">
    <property type="entry name" value="WD_REPEATS_2"/>
    <property type="match status" value="1"/>
</dbReference>
<dbReference type="STRING" id="1305764.R9PEE5"/>
<sequence length="949" mass="104630">MVGTRKRTYSDGVHPARPIPDRVELDQLSSGPSCRPKRNHNQGKARVHDAVSIWRHGSPVADLHGDTIDPDCCSTTPSSLLATPHDSSRFLLRTGLANDALVASHLPFAGTQHTLGQSMNHRYLSHRRHAQKSQFRYRESFAGHTSCVNALAISRGQGRWLASGGDDKKIHVRDLFVDLRHCGQTMPLLILKGHQSNIFSLDWSAENKFLFSTGNDSQILYYDVEHSQMPIRGPAPSQPQSRSSLNPHSIGAHDDSVPELSSHPTNPNLLLSCDDGGDLKLIDIRIPHDGVSAARSDVVAGFSSVQWNPNASDGNTFAAATCGRITGSTRLYDVRQCFSSDRDRPLTSKDAVLSYHTALVQNSSTRGLIAAAAETNSICFDPEGRFLASSISRYHPTIYAVNDPDPLATLHSTVAEDPIEEDYYSFVGIPQGTPSAPKKLSSCCTIKHGSFGLQALTGKLHYAVGSDDFRAYLFELPDRDELVRRREFVNRHQWIQETSKMHDERRRQAVKLETTANLPRDNALHDDTTGQPAEHNGNDESDSDSDSVAESQVDHESEIAYSAGSILRAGNIVRPARVQRQAYVLCGYRSIINTALIHPTLPLVFTAGIVSEIQVHSAAPFDAKDVQPEDDDDDWCSSSSRRQDNEVGGTRPRFLIPFPSRFRFRDDSDSNTGSEEENQDRDHDQQSQEEQDSDSASSDESANYESTSNDEAQRNEGATDVVQAGSQPPQQGDVHNFSSAMRQDPMYNTPTTLDYQHDRHIGTYSLSHLPQDAMPDESQSSSADSHSYQDADMDVGSAADSSTTDSHVSDEADGIDDEDDDIDDDVDYVANNLHSMDDYGPDPYKNDGYGSPTSGYATSEIEERDAQLALDHEEEYEASGNGPIWSRMKAVESSARDQRRMYQFDDLLRRDELRSLTAGFQKVPRFAGGDGQGSGFTCRSCEGSIDTDE</sequence>
<accession>R9PEE5</accession>
<organism evidence="5 6">
    <name type="scientific">Pseudozyma hubeiensis (strain SY62)</name>
    <name type="common">Yeast</name>
    <dbReference type="NCBI Taxonomy" id="1305764"/>
    <lineage>
        <taxon>Eukaryota</taxon>
        <taxon>Fungi</taxon>
        <taxon>Dikarya</taxon>
        <taxon>Basidiomycota</taxon>
        <taxon>Ustilaginomycotina</taxon>
        <taxon>Ustilaginomycetes</taxon>
        <taxon>Ustilaginales</taxon>
        <taxon>Ustilaginaceae</taxon>
        <taxon>Pseudozyma</taxon>
    </lineage>
</organism>
<feature type="compositionally biased region" description="Low complexity" evidence="4">
    <location>
        <begin position="776"/>
        <end position="790"/>
    </location>
</feature>
<protein>
    <submittedName>
        <fullName evidence="5">Uncharacterized protein</fullName>
    </submittedName>
</protein>
<dbReference type="HOGENOM" id="CLU_007628_0_0_1"/>
<dbReference type="AlphaFoldDB" id="R9PEE5"/>
<dbReference type="InterPro" id="IPR001680">
    <property type="entry name" value="WD40_rpt"/>
</dbReference>
<dbReference type="eggNOG" id="KOG4227">
    <property type="taxonomic scope" value="Eukaryota"/>
</dbReference>
<feature type="compositionally biased region" description="Polar residues" evidence="4">
    <location>
        <begin position="238"/>
        <end position="247"/>
    </location>
</feature>
<dbReference type="SMART" id="SM00320">
    <property type="entry name" value="WD40"/>
    <property type="match status" value="3"/>
</dbReference>
<reference evidence="6" key="1">
    <citation type="journal article" date="2013" name="Genome Announc.">
        <title>Draft genome sequence of the basidiomycetous yeast-like fungus Pseudozyma hubeiensis SY62, which produces an abundant amount of the biosurfactant mannosylerythritol lipids.</title>
        <authorList>
            <person name="Konishi M."/>
            <person name="Hatada Y."/>
            <person name="Horiuchi J."/>
        </authorList>
    </citation>
    <scope>NUCLEOTIDE SEQUENCE [LARGE SCALE GENOMIC DNA]</scope>
    <source>
        <strain evidence="6">SY62</strain>
    </source>
</reference>
<evidence type="ECO:0000256" key="4">
    <source>
        <dbReference type="SAM" id="MobiDB-lite"/>
    </source>
</evidence>
<dbReference type="PROSITE" id="PS50294">
    <property type="entry name" value="WD_REPEATS_REGION"/>
    <property type="match status" value="1"/>
</dbReference>
<keyword evidence="6" id="KW-1185">Reference proteome</keyword>
<feature type="region of interest" description="Disordered" evidence="4">
    <location>
        <begin position="1"/>
        <end position="45"/>
    </location>
</feature>
<dbReference type="InterPro" id="IPR015943">
    <property type="entry name" value="WD40/YVTN_repeat-like_dom_sf"/>
</dbReference>
<feature type="region of interest" description="Disordered" evidence="4">
    <location>
        <begin position="230"/>
        <end position="266"/>
    </location>
</feature>
<feature type="compositionally biased region" description="Acidic residues" evidence="4">
    <location>
        <begin position="811"/>
        <end position="827"/>
    </location>
</feature>
<feature type="repeat" description="WD" evidence="3">
    <location>
        <begin position="191"/>
        <end position="232"/>
    </location>
</feature>
<dbReference type="OrthoDB" id="4869960at2759"/>
<proteinExistence type="predicted"/>
<gene>
    <name evidence="5" type="ORF">PHSY_007341</name>
</gene>
<name>R9PEE5_PSEHS</name>
<feature type="compositionally biased region" description="Polar residues" evidence="4">
    <location>
        <begin position="736"/>
        <end position="754"/>
    </location>
</feature>
<feature type="compositionally biased region" description="Basic residues" evidence="4">
    <location>
        <begin position="35"/>
        <end position="45"/>
    </location>
</feature>
<dbReference type="GO" id="GO:0005737">
    <property type="term" value="C:cytoplasm"/>
    <property type="evidence" value="ECO:0007669"/>
    <property type="project" value="TreeGrafter"/>
</dbReference>
<dbReference type="GO" id="GO:0080008">
    <property type="term" value="C:Cul4-RING E3 ubiquitin ligase complex"/>
    <property type="evidence" value="ECO:0007669"/>
    <property type="project" value="TreeGrafter"/>
</dbReference>
<dbReference type="InterPro" id="IPR036322">
    <property type="entry name" value="WD40_repeat_dom_sf"/>
</dbReference>
<dbReference type="GO" id="GO:0045717">
    <property type="term" value="P:negative regulation of fatty acid biosynthetic process"/>
    <property type="evidence" value="ECO:0007669"/>
    <property type="project" value="TreeGrafter"/>
</dbReference>
<dbReference type="Gene3D" id="2.130.10.10">
    <property type="entry name" value="YVTN repeat-like/Quinoprotein amine dehydrogenase"/>
    <property type="match status" value="1"/>
</dbReference>
<dbReference type="PANTHER" id="PTHR15574:SF40">
    <property type="entry name" value="WD AND TETRATRICOPEPTIDE REPEATS PROTEIN 1"/>
    <property type="match status" value="1"/>
</dbReference>
<feature type="region of interest" description="Disordered" evidence="4">
    <location>
        <begin position="513"/>
        <end position="555"/>
    </location>
</feature>
<dbReference type="RefSeq" id="XP_012193325.1">
    <property type="nucleotide sequence ID" value="XM_012337935.1"/>
</dbReference>
<evidence type="ECO:0000256" key="1">
    <source>
        <dbReference type="ARBA" id="ARBA00022574"/>
    </source>
</evidence>
<dbReference type="Pfam" id="PF00400">
    <property type="entry name" value="WD40"/>
    <property type="match status" value="2"/>
</dbReference>